<keyword evidence="4" id="KW-1185">Reference proteome</keyword>
<organism evidence="3 4">
    <name type="scientific">Acrodontium crateriforme</name>
    <dbReference type="NCBI Taxonomy" id="150365"/>
    <lineage>
        <taxon>Eukaryota</taxon>
        <taxon>Fungi</taxon>
        <taxon>Dikarya</taxon>
        <taxon>Ascomycota</taxon>
        <taxon>Pezizomycotina</taxon>
        <taxon>Dothideomycetes</taxon>
        <taxon>Dothideomycetidae</taxon>
        <taxon>Mycosphaerellales</taxon>
        <taxon>Teratosphaeriaceae</taxon>
        <taxon>Acrodontium</taxon>
    </lineage>
</organism>
<evidence type="ECO:0000313" key="3">
    <source>
        <dbReference type="EMBL" id="WPH01321.1"/>
    </source>
</evidence>
<sequence length="266" mass="28809">MSLGKIVLITGANTGIGYQIVRALCASTSKYNIILSGRSLDKVNRAVADAKAEFPSSPSQLEPLQVDIEHDDSILKAFEAVKSKYGKIDALVNNAGAQLDGQFISGKISEREMWQNSWNVNTSGTQVMTSTFAPLLILSSDPRLLFITSGTSTISGTEDMNMHFNKSPDAGWPKTGFQITAYRSAKAGLNMMMREWYRILKNDGVKVWAISPGFLATGLGMGNPEALKKMGAQDPEIAGPFIRDVLEGGRDKDAGKVLTSNGIQDW</sequence>
<dbReference type="Gene3D" id="3.40.50.720">
    <property type="entry name" value="NAD(P)-binding Rossmann-like Domain"/>
    <property type="match status" value="1"/>
</dbReference>
<accession>A0AAQ3R9Z7</accession>
<gene>
    <name evidence="3" type="ORF">R9X50_00416000</name>
</gene>
<comment type="similarity">
    <text evidence="1">Belongs to the short-chain dehydrogenases/reductases (SDR) family.</text>
</comment>
<name>A0AAQ3R9Z7_9PEZI</name>
<dbReference type="FunFam" id="3.40.50.720:FF:000922">
    <property type="entry name" value="Uncharacterized protein"/>
    <property type="match status" value="1"/>
</dbReference>
<evidence type="ECO:0000256" key="1">
    <source>
        <dbReference type="ARBA" id="ARBA00006484"/>
    </source>
</evidence>
<dbReference type="PANTHER" id="PTHR43008">
    <property type="entry name" value="BENZIL REDUCTASE"/>
    <property type="match status" value="1"/>
</dbReference>
<dbReference type="Proteomes" id="UP001303373">
    <property type="component" value="Chromosome 6"/>
</dbReference>
<dbReference type="InterPro" id="IPR036291">
    <property type="entry name" value="NAD(P)-bd_dom_sf"/>
</dbReference>
<dbReference type="SUPFAM" id="SSF51735">
    <property type="entry name" value="NAD(P)-binding Rossmann-fold domains"/>
    <property type="match status" value="1"/>
</dbReference>
<reference evidence="3 4" key="1">
    <citation type="submission" date="2023-11" db="EMBL/GenBank/DDBJ databases">
        <title>An acidophilic fungus is an integral part of prey digestion in a carnivorous sundew plant.</title>
        <authorList>
            <person name="Tsai I.J."/>
        </authorList>
    </citation>
    <scope>NUCLEOTIDE SEQUENCE [LARGE SCALE GENOMIC DNA]</scope>
    <source>
        <strain evidence="3">169a</strain>
    </source>
</reference>
<evidence type="ECO:0000313" key="4">
    <source>
        <dbReference type="Proteomes" id="UP001303373"/>
    </source>
</evidence>
<dbReference type="GO" id="GO:0050664">
    <property type="term" value="F:oxidoreductase activity, acting on NAD(P)H, oxygen as acceptor"/>
    <property type="evidence" value="ECO:0007669"/>
    <property type="project" value="TreeGrafter"/>
</dbReference>
<dbReference type="Pfam" id="PF00106">
    <property type="entry name" value="adh_short"/>
    <property type="match status" value="2"/>
</dbReference>
<dbReference type="EMBL" id="CP138585">
    <property type="protein sequence ID" value="WPH01321.1"/>
    <property type="molecule type" value="Genomic_DNA"/>
</dbReference>
<protein>
    <submittedName>
        <fullName evidence="3">Uncharacterized protein</fullName>
    </submittedName>
</protein>
<keyword evidence="2" id="KW-0560">Oxidoreductase</keyword>
<dbReference type="InterPro" id="IPR002347">
    <property type="entry name" value="SDR_fam"/>
</dbReference>
<proteinExistence type="inferred from homology"/>
<dbReference type="PRINTS" id="PR00081">
    <property type="entry name" value="GDHRDH"/>
</dbReference>
<dbReference type="PANTHER" id="PTHR43008:SF8">
    <property type="entry name" value="BENZIL REDUCTASE ((S)-BENZOIN FORMING) IRC24"/>
    <property type="match status" value="1"/>
</dbReference>
<dbReference type="AlphaFoldDB" id="A0AAQ3R9Z7"/>
<dbReference type="GO" id="GO:0016616">
    <property type="term" value="F:oxidoreductase activity, acting on the CH-OH group of donors, NAD or NADP as acceptor"/>
    <property type="evidence" value="ECO:0007669"/>
    <property type="project" value="UniProtKB-ARBA"/>
</dbReference>
<evidence type="ECO:0000256" key="2">
    <source>
        <dbReference type="ARBA" id="ARBA00023002"/>
    </source>
</evidence>